<organism evidence="1 2">
    <name type="scientific">Qingrenia yutianensis</name>
    <dbReference type="NCBI Taxonomy" id="2763676"/>
    <lineage>
        <taxon>Bacteria</taxon>
        <taxon>Bacillati</taxon>
        <taxon>Bacillota</taxon>
        <taxon>Clostridia</taxon>
        <taxon>Eubacteriales</taxon>
        <taxon>Oscillospiraceae</taxon>
        <taxon>Qingrenia</taxon>
    </lineage>
</organism>
<proteinExistence type="predicted"/>
<dbReference type="AlphaFoldDB" id="A0A926ITN5"/>
<dbReference type="RefSeq" id="WP_262432599.1">
    <property type="nucleotide sequence ID" value="NZ_JACRTE010000020.1"/>
</dbReference>
<keyword evidence="2" id="KW-1185">Reference proteome</keyword>
<accession>A0A926ITN5</accession>
<evidence type="ECO:0000313" key="1">
    <source>
        <dbReference type="EMBL" id="MBC8597286.1"/>
    </source>
</evidence>
<sequence>MLTNLFDKTFTVINQIPKSNFSGQKVSWEKHVLKGCACEGGIYDKSKKAISLSGGKFTVYIKNVEKFKPPCFAEKAEDGYYSAPRDKRADFFTLGKGDLIVFDIIPDEVPKSVEEYDALIEKYGTNMMTVSGYEVFNVKDWRTNHIEVY</sequence>
<gene>
    <name evidence="1" type="ORF">H8706_10480</name>
</gene>
<protein>
    <submittedName>
        <fullName evidence="1">Uncharacterized protein</fullName>
    </submittedName>
</protein>
<dbReference type="Proteomes" id="UP000647416">
    <property type="component" value="Unassembled WGS sequence"/>
</dbReference>
<dbReference type="EMBL" id="JACRTE010000020">
    <property type="protein sequence ID" value="MBC8597286.1"/>
    <property type="molecule type" value="Genomic_DNA"/>
</dbReference>
<comment type="caution">
    <text evidence="1">The sequence shown here is derived from an EMBL/GenBank/DDBJ whole genome shotgun (WGS) entry which is preliminary data.</text>
</comment>
<name>A0A926ITN5_9FIRM</name>
<reference evidence="1" key="1">
    <citation type="submission" date="2020-08" db="EMBL/GenBank/DDBJ databases">
        <title>Genome public.</title>
        <authorList>
            <person name="Liu C."/>
            <person name="Sun Q."/>
        </authorList>
    </citation>
    <scope>NUCLEOTIDE SEQUENCE</scope>
    <source>
        <strain evidence="1">NSJ-50</strain>
    </source>
</reference>
<evidence type="ECO:0000313" key="2">
    <source>
        <dbReference type="Proteomes" id="UP000647416"/>
    </source>
</evidence>